<gene>
    <name evidence="5" type="ORF">ROZALSC1DRAFT_30770</name>
</gene>
<proteinExistence type="inferred from homology"/>
<dbReference type="PANTHER" id="PTHR11722">
    <property type="entry name" value="60S RIBOSOMAL PROTEIN L13"/>
    <property type="match status" value="1"/>
</dbReference>
<dbReference type="GO" id="GO:0003735">
    <property type="term" value="F:structural constituent of ribosome"/>
    <property type="evidence" value="ECO:0007669"/>
    <property type="project" value="InterPro"/>
</dbReference>
<evidence type="ECO:0000256" key="3">
    <source>
        <dbReference type="ARBA" id="ARBA00023274"/>
    </source>
</evidence>
<dbReference type="HAMAP" id="MF_00499">
    <property type="entry name" value="Ribosomal_eL13"/>
    <property type="match status" value="1"/>
</dbReference>
<dbReference type="GO" id="GO:0006412">
    <property type="term" value="P:translation"/>
    <property type="evidence" value="ECO:0007669"/>
    <property type="project" value="InterPro"/>
</dbReference>
<comment type="similarity">
    <text evidence="1 4">Belongs to the eukaryotic ribosomal protein eL13 family.</text>
</comment>
<evidence type="ECO:0000313" key="6">
    <source>
        <dbReference type="Proteomes" id="UP000281549"/>
    </source>
</evidence>
<dbReference type="GO" id="GO:0022625">
    <property type="term" value="C:cytosolic large ribosomal subunit"/>
    <property type="evidence" value="ECO:0007669"/>
    <property type="project" value="TreeGrafter"/>
</dbReference>
<dbReference type="PANTHER" id="PTHR11722:SF0">
    <property type="entry name" value="LARGE RIBOSOMAL SUBUNIT PROTEIN EL13"/>
    <property type="match status" value="1"/>
</dbReference>
<keyword evidence="3 4" id="KW-0687">Ribonucleoprotein</keyword>
<dbReference type="EMBL" id="ML005853">
    <property type="protein sequence ID" value="RKP17412.1"/>
    <property type="molecule type" value="Genomic_DNA"/>
</dbReference>
<protein>
    <recommendedName>
        <fullName evidence="4">60S ribosomal protein L13</fullName>
    </recommendedName>
</protein>
<evidence type="ECO:0000256" key="1">
    <source>
        <dbReference type="ARBA" id="ARBA00005640"/>
    </source>
</evidence>
<dbReference type="InterPro" id="IPR018256">
    <property type="entry name" value="Ribosomal_eL13_CS"/>
</dbReference>
<dbReference type="AlphaFoldDB" id="A0A4P9YES5"/>
<dbReference type="GO" id="GO:0003723">
    <property type="term" value="F:RNA binding"/>
    <property type="evidence" value="ECO:0007669"/>
    <property type="project" value="TreeGrafter"/>
</dbReference>
<organism evidence="5 6">
    <name type="scientific">Rozella allomycis (strain CSF55)</name>
    <dbReference type="NCBI Taxonomy" id="988480"/>
    <lineage>
        <taxon>Eukaryota</taxon>
        <taxon>Fungi</taxon>
        <taxon>Fungi incertae sedis</taxon>
        <taxon>Cryptomycota</taxon>
        <taxon>Cryptomycota incertae sedis</taxon>
        <taxon>Rozella</taxon>
    </lineage>
</organism>
<dbReference type="PROSITE" id="PS01104">
    <property type="entry name" value="RIBOSOMAL_L13E"/>
    <property type="match status" value="1"/>
</dbReference>
<dbReference type="Gene3D" id="1.20.5.110">
    <property type="match status" value="1"/>
</dbReference>
<evidence type="ECO:0000256" key="2">
    <source>
        <dbReference type="ARBA" id="ARBA00022980"/>
    </source>
</evidence>
<dbReference type="Pfam" id="PF01294">
    <property type="entry name" value="Ribosomal_L13e"/>
    <property type="match status" value="1"/>
</dbReference>
<evidence type="ECO:0000313" key="5">
    <source>
        <dbReference type="EMBL" id="RKP17412.1"/>
    </source>
</evidence>
<accession>A0A4P9YES5</accession>
<sequence length="212" mass="24526">MVKHNNVLPNQHFRKHWQTRVKTWFDQPGKKKSRRLARMKKAELIAPRPVDGLLRPAVRGQTVRYNMKLRAGRGFSLEELKAAGVRKKEARVLGISVDHRRKNRSVESLQLNIERLKAYKSKLIVFPRKAKNIKKSESSLEEVKQATQLKIELMPIVNDNTAFEGIKNITAAEKEFKAYETLRKAWNVARYDGIRKKRAADKAAAEEMAKKK</sequence>
<dbReference type="InterPro" id="IPR001380">
    <property type="entry name" value="Ribosomal_eL13"/>
</dbReference>
<dbReference type="Proteomes" id="UP000281549">
    <property type="component" value="Unassembled WGS sequence"/>
</dbReference>
<keyword evidence="2 4" id="KW-0689">Ribosomal protein</keyword>
<reference evidence="6" key="1">
    <citation type="journal article" date="2018" name="Nat. Microbiol.">
        <title>Leveraging single-cell genomics to expand the fungal tree of life.</title>
        <authorList>
            <person name="Ahrendt S.R."/>
            <person name="Quandt C.A."/>
            <person name="Ciobanu D."/>
            <person name="Clum A."/>
            <person name="Salamov A."/>
            <person name="Andreopoulos B."/>
            <person name="Cheng J.F."/>
            <person name="Woyke T."/>
            <person name="Pelin A."/>
            <person name="Henrissat B."/>
            <person name="Reynolds N.K."/>
            <person name="Benny G.L."/>
            <person name="Smith M.E."/>
            <person name="James T.Y."/>
            <person name="Grigoriev I.V."/>
        </authorList>
    </citation>
    <scope>NUCLEOTIDE SEQUENCE [LARGE SCALE GENOMIC DNA]</scope>
    <source>
        <strain evidence="6">CSF55</strain>
    </source>
</reference>
<name>A0A4P9YES5_ROZAC</name>
<evidence type="ECO:0000256" key="4">
    <source>
        <dbReference type="RuleBase" id="RU000572"/>
    </source>
</evidence>